<feature type="non-terminal residue" evidence="1">
    <location>
        <position position="1"/>
    </location>
</feature>
<reference evidence="1" key="1">
    <citation type="submission" date="2021-02" db="EMBL/GenBank/DDBJ databases">
        <authorList>
            <consortium name="DOE Joint Genome Institute"/>
            <person name="Ahrendt S."/>
            <person name="Looney B.P."/>
            <person name="Miyauchi S."/>
            <person name="Morin E."/>
            <person name="Drula E."/>
            <person name="Courty P.E."/>
            <person name="Chicoki N."/>
            <person name="Fauchery L."/>
            <person name="Kohler A."/>
            <person name="Kuo A."/>
            <person name="Labutti K."/>
            <person name="Pangilinan J."/>
            <person name="Lipzen A."/>
            <person name="Riley R."/>
            <person name="Andreopoulos W."/>
            <person name="He G."/>
            <person name="Johnson J."/>
            <person name="Barry K.W."/>
            <person name="Grigoriev I.V."/>
            <person name="Nagy L."/>
            <person name="Hibbett D."/>
            <person name="Henrissat B."/>
            <person name="Matheny P.B."/>
            <person name="Labbe J."/>
            <person name="Martin F."/>
        </authorList>
    </citation>
    <scope>NUCLEOTIDE SEQUENCE</scope>
    <source>
        <strain evidence="1">EC-137</strain>
    </source>
</reference>
<comment type="caution">
    <text evidence="1">The sequence shown here is derived from an EMBL/GenBank/DDBJ whole genome shotgun (WGS) entry which is preliminary data.</text>
</comment>
<name>A0ACB8QFN2_9AGAM</name>
<protein>
    <submittedName>
        <fullName evidence="1">Uncharacterized protein</fullName>
    </submittedName>
</protein>
<dbReference type="EMBL" id="MU273639">
    <property type="protein sequence ID" value="KAI0030111.1"/>
    <property type="molecule type" value="Genomic_DNA"/>
</dbReference>
<organism evidence="1 2">
    <name type="scientific">Vararia minispora EC-137</name>
    <dbReference type="NCBI Taxonomy" id="1314806"/>
    <lineage>
        <taxon>Eukaryota</taxon>
        <taxon>Fungi</taxon>
        <taxon>Dikarya</taxon>
        <taxon>Basidiomycota</taxon>
        <taxon>Agaricomycotina</taxon>
        <taxon>Agaricomycetes</taxon>
        <taxon>Russulales</taxon>
        <taxon>Lachnocladiaceae</taxon>
        <taxon>Vararia</taxon>
    </lineage>
</organism>
<evidence type="ECO:0000313" key="1">
    <source>
        <dbReference type="EMBL" id="KAI0030111.1"/>
    </source>
</evidence>
<reference evidence="1" key="2">
    <citation type="journal article" date="2022" name="New Phytol.">
        <title>Evolutionary transition to the ectomycorrhizal habit in the genomes of a hyperdiverse lineage of mushroom-forming fungi.</title>
        <authorList>
            <person name="Looney B."/>
            <person name="Miyauchi S."/>
            <person name="Morin E."/>
            <person name="Drula E."/>
            <person name="Courty P.E."/>
            <person name="Kohler A."/>
            <person name="Kuo A."/>
            <person name="LaButti K."/>
            <person name="Pangilinan J."/>
            <person name="Lipzen A."/>
            <person name="Riley R."/>
            <person name="Andreopoulos W."/>
            <person name="He G."/>
            <person name="Johnson J."/>
            <person name="Nolan M."/>
            <person name="Tritt A."/>
            <person name="Barry K.W."/>
            <person name="Grigoriev I.V."/>
            <person name="Nagy L.G."/>
            <person name="Hibbett D."/>
            <person name="Henrissat B."/>
            <person name="Matheny P.B."/>
            <person name="Labbe J."/>
            <person name="Martin F.M."/>
        </authorList>
    </citation>
    <scope>NUCLEOTIDE SEQUENCE</scope>
    <source>
        <strain evidence="1">EC-137</strain>
    </source>
</reference>
<dbReference type="Proteomes" id="UP000814128">
    <property type="component" value="Unassembled WGS sequence"/>
</dbReference>
<sequence>PPPASLAHRADISARLAGLGHPHPHTPFYNLRAHRQPTLWSLYRPLRLLAPDDHVRLRIRRLFERWRNLTSPRLARVQLDKAHRFLDRFRLAAAGDEHWQAVLARYARMVRIRFDKEHMARLIRDEIVWRRRLSTRPILTGAPMRPTLFHGPLPRMKRQPAHISGIISARIRARAKRARRQAELRAWREDLRVEAAFEDALDRSAAPGGGGGVERVFRDYGFVRAVEDELEEIQAAFARDEARKSLPFPPRLLVALRRAKRERIHNKRREIVREKRGEETASARRRARKGYPVGVACRWGEKRRREMEVVRRSVAGVGYIGELKRRMGFR</sequence>
<feature type="non-terminal residue" evidence="1">
    <location>
        <position position="330"/>
    </location>
</feature>
<evidence type="ECO:0000313" key="2">
    <source>
        <dbReference type="Proteomes" id="UP000814128"/>
    </source>
</evidence>
<gene>
    <name evidence="1" type="ORF">K488DRAFT_12809</name>
</gene>
<keyword evidence="2" id="KW-1185">Reference proteome</keyword>
<proteinExistence type="predicted"/>
<accession>A0ACB8QFN2</accession>